<reference evidence="1 2" key="1">
    <citation type="journal article" date="2010" name="J. Microbiol.">
        <title>Phenotypic characterization and genomic analysis of the Shigella sonnei bacteriophage SP18.</title>
        <authorList>
            <person name="Kim K.H."/>
            <person name="Chang H.W."/>
            <person name="Nam Y.D."/>
            <person name="Roh S.W."/>
            <person name="Bae J.W."/>
        </authorList>
    </citation>
    <scope>NUCLEOTIDE SEQUENCE [LARGE SCALE GENOMIC DNA]</scope>
</reference>
<dbReference type="InterPro" id="IPR019653">
    <property type="entry name" value="T4_endoribonuclease_RegB"/>
</dbReference>
<proteinExistence type="predicted"/>
<dbReference type="Proteomes" id="UP000007042">
    <property type="component" value="Segment"/>
</dbReference>
<dbReference type="RefSeq" id="YP_003934741.1">
    <property type="nucleotide sequence ID" value="NC_014595.1"/>
</dbReference>
<dbReference type="KEGG" id="vg:9830477"/>
<sequence>MSYDYPIKQKEIIMTTIDSSVYIRRNKLRRIFETEFLKINNAINKACKEAGLEVFFIKYSPHLLDRAIQREIDEQYVFDLFGKITPHVKEIVEFLEMKPLPEVEAQIDPNVNYRPLRLEITDKNLWLGMTVNPAIPGKSPTMCCRMAFVNSNRLEGKISTKVIYI</sequence>
<dbReference type="EMBL" id="GQ981382">
    <property type="protein sequence ID" value="ADO19458.1"/>
    <property type="molecule type" value="Genomic_DNA"/>
</dbReference>
<keyword evidence="1" id="KW-0255">Endonuclease</keyword>
<keyword evidence="1" id="KW-0540">Nuclease</keyword>
<protein>
    <submittedName>
        <fullName evidence="1">Site-specific RNA endonuclease</fullName>
    </submittedName>
</protein>
<dbReference type="GeneID" id="9830477"/>
<gene>
    <name evidence="1" type="primary">regB</name>
    <name evidence="1" type="ORF">SP18gp116</name>
</gene>
<name>E3SFK5_BPSP8</name>
<evidence type="ECO:0000313" key="1">
    <source>
        <dbReference type="EMBL" id="ADO19458.1"/>
    </source>
</evidence>
<organismHost>
    <name type="scientific">Shigella sonnei</name>
    <dbReference type="NCBI Taxonomy" id="624"/>
</organismHost>
<dbReference type="Pfam" id="PF10715">
    <property type="entry name" value="REGB_T4"/>
    <property type="match status" value="1"/>
</dbReference>
<evidence type="ECO:0000313" key="2">
    <source>
        <dbReference type="Proteomes" id="UP000007042"/>
    </source>
</evidence>
<dbReference type="GO" id="GO:0004519">
    <property type="term" value="F:endonuclease activity"/>
    <property type="evidence" value="ECO:0007669"/>
    <property type="project" value="UniProtKB-KW"/>
</dbReference>
<keyword evidence="1" id="KW-0378">Hydrolase</keyword>
<organism evidence="1 2">
    <name type="scientific">Shigella phage SP18</name>
    <dbReference type="NCBI Taxonomy" id="645664"/>
    <lineage>
        <taxon>Viruses</taxon>
        <taxon>Duplodnaviria</taxon>
        <taxon>Heunggongvirae</taxon>
        <taxon>Uroviricota</taxon>
        <taxon>Caudoviricetes</taxon>
        <taxon>Pantevenvirales</taxon>
        <taxon>Straboviridae</taxon>
        <taxon>Tevenvirinae</taxon>
        <taxon>Gaprivervirus</taxon>
        <taxon>Gaprivervirus sp18</taxon>
    </lineage>
</organism>
<keyword evidence="2" id="KW-1185">Reference proteome</keyword>
<accession>E3SFK5</accession>